<dbReference type="SMART" id="SM00545">
    <property type="entry name" value="JmjN"/>
    <property type="match status" value="1"/>
</dbReference>
<dbReference type="PANTHER" id="PTHR10694">
    <property type="entry name" value="LYSINE-SPECIFIC DEMETHYLASE"/>
    <property type="match status" value="1"/>
</dbReference>
<keyword evidence="3" id="KW-0175">Coiled coil</keyword>
<feature type="compositionally biased region" description="Polar residues" evidence="4">
    <location>
        <begin position="540"/>
        <end position="549"/>
    </location>
</feature>
<dbReference type="SUPFAM" id="SSF51197">
    <property type="entry name" value="Clavaminate synthase-like"/>
    <property type="match status" value="1"/>
</dbReference>
<evidence type="ECO:0000256" key="3">
    <source>
        <dbReference type="SAM" id="Coils"/>
    </source>
</evidence>
<evidence type="ECO:0000256" key="2">
    <source>
        <dbReference type="ARBA" id="ARBA00023004"/>
    </source>
</evidence>
<evidence type="ECO:0000256" key="4">
    <source>
        <dbReference type="SAM" id="MobiDB-lite"/>
    </source>
</evidence>
<dbReference type="GO" id="GO:0005524">
    <property type="term" value="F:ATP binding"/>
    <property type="evidence" value="ECO:0007669"/>
    <property type="project" value="InterPro"/>
</dbReference>
<feature type="coiled-coil region" evidence="3">
    <location>
        <begin position="635"/>
        <end position="669"/>
    </location>
</feature>
<dbReference type="Pfam" id="PF00485">
    <property type="entry name" value="PRK"/>
    <property type="match status" value="1"/>
</dbReference>
<organism evidence="7 8">
    <name type="scientific">[Myrmecia] bisecta</name>
    <dbReference type="NCBI Taxonomy" id="41462"/>
    <lineage>
        <taxon>Eukaryota</taxon>
        <taxon>Viridiplantae</taxon>
        <taxon>Chlorophyta</taxon>
        <taxon>core chlorophytes</taxon>
        <taxon>Trebouxiophyceae</taxon>
        <taxon>Trebouxiales</taxon>
        <taxon>Trebouxiaceae</taxon>
        <taxon>Myrmecia</taxon>
    </lineage>
</organism>
<dbReference type="PANTHER" id="PTHR10694:SF33">
    <property type="entry name" value="LYSINE-SPECIFIC DEMETHYLASE 5"/>
    <property type="match status" value="1"/>
</dbReference>
<dbReference type="Pfam" id="PF02373">
    <property type="entry name" value="JmjC"/>
    <property type="match status" value="1"/>
</dbReference>
<dbReference type="GO" id="GO:0000785">
    <property type="term" value="C:chromatin"/>
    <property type="evidence" value="ECO:0007669"/>
    <property type="project" value="TreeGrafter"/>
</dbReference>
<keyword evidence="1" id="KW-0479">Metal-binding</keyword>
<dbReference type="InterPro" id="IPR004198">
    <property type="entry name" value="Znf_C5HC2"/>
</dbReference>
<dbReference type="InterPro" id="IPR003347">
    <property type="entry name" value="JmjC_dom"/>
</dbReference>
<keyword evidence="2" id="KW-0408">Iron</keyword>
<dbReference type="InterPro" id="IPR003349">
    <property type="entry name" value="JmjN"/>
</dbReference>
<dbReference type="Gene3D" id="2.60.120.650">
    <property type="entry name" value="Cupin"/>
    <property type="match status" value="1"/>
</dbReference>
<name>A0AAW1PTR5_9CHLO</name>
<evidence type="ECO:0000256" key="1">
    <source>
        <dbReference type="ARBA" id="ARBA00022723"/>
    </source>
</evidence>
<proteinExistence type="predicted"/>
<evidence type="ECO:0000259" key="6">
    <source>
        <dbReference type="PROSITE" id="PS51184"/>
    </source>
</evidence>
<dbReference type="Pfam" id="PF02928">
    <property type="entry name" value="zf-C5HC2"/>
    <property type="match status" value="1"/>
</dbReference>
<evidence type="ECO:0000313" key="7">
    <source>
        <dbReference type="EMBL" id="KAK9811760.1"/>
    </source>
</evidence>
<dbReference type="PROSITE" id="PS51183">
    <property type="entry name" value="JMJN"/>
    <property type="match status" value="1"/>
</dbReference>
<dbReference type="PROSITE" id="PS51184">
    <property type="entry name" value="JMJC"/>
    <property type="match status" value="1"/>
</dbReference>
<dbReference type="Gene3D" id="3.40.50.300">
    <property type="entry name" value="P-loop containing nucleotide triphosphate hydrolases"/>
    <property type="match status" value="2"/>
</dbReference>
<sequence>MSAPRRSQRSSRPPARLDNGGDQLALQQALRKSVLEQRRVVSKVPEAPVFRPTAENFEDFLGYIKRIKPEGEAAGIIKIIPPPGWKPAFNIHTEDKFVTKRQLVHRLQEGVAFDEGNMYTMHEYQERAAAFKDYWLSGHPELQQALEALAICVDDEDGSGARAAAQLIEDAYWQIVERASTEEVTVDYGNDLDAKRYGSGFPTREGSIRTWDLNNLYEQRHSVLSSLGDTIEGVSSPWLYFGMLFTTFCWHNEDHFLYSVNYHHVGAPKTWYGIPGVHAHRFEQAMRVIAPERFREERDLLHQLVTVASPSLLINQGVHVTHALQQEGELIVTFPKAYHCGFSHGWNCAEAANFGTLDWLPYGAEAVEKYCKGPGKRPAVFSHDMLVWELCEDTVGAKRPRHSANPSLIGHRTALKGSSGGHATFNRVAVQELQLRKGLREEGIREMRLVTVASRSSRSDDAPACCVCGGVPFLSHVRCFCRPTEIRCLHHAHRSCTCPWASKVLHVHVADAELHDMRSLLRDMVQQDAAKADPGRAAVQQPSSSATQAGTLPLPVPIIQPRLAIKRSADLAAFLAGGDHKRARADSENTDDVAEPAVQPGRGVGRQAAAVASTDGVTGEDALDAAAALHELSSLRGARQTITQATAALEQEQIRAETMEDAYDQLAQRVLDNLSQAPSTSKYVVGIAGAPGSGKSTLAHAVAARVNMMAESPQADTPLAVAVGMDGFHYYRWQLDKMEDPVEAHAKRGAHWTFDGSAFVECIRTVKTTGQAFIPSFDHGKGDPVLDDIQVLPQTSVVLVEGNYLLLDMEPWSELTSLFDETWFIECDTSAAMERVLLRMTGEMGLTPDVAHWRVANNDNPNAELIALTQSRADVVVPSIPFRQA</sequence>
<gene>
    <name evidence="7" type="ORF">WJX72_009620</name>
</gene>
<dbReference type="AlphaFoldDB" id="A0AAW1PTR5"/>
<dbReference type="GO" id="GO:0010468">
    <property type="term" value="P:regulation of gene expression"/>
    <property type="evidence" value="ECO:0007669"/>
    <property type="project" value="TreeGrafter"/>
</dbReference>
<feature type="compositionally biased region" description="Low complexity" evidence="4">
    <location>
        <begin position="1"/>
        <end position="16"/>
    </location>
</feature>
<dbReference type="GO" id="GO:0046872">
    <property type="term" value="F:metal ion binding"/>
    <property type="evidence" value="ECO:0007669"/>
    <property type="project" value="UniProtKB-KW"/>
</dbReference>
<dbReference type="GO" id="GO:0016301">
    <property type="term" value="F:kinase activity"/>
    <property type="evidence" value="ECO:0007669"/>
    <property type="project" value="InterPro"/>
</dbReference>
<dbReference type="SMART" id="SM00558">
    <property type="entry name" value="JmjC"/>
    <property type="match status" value="1"/>
</dbReference>
<dbReference type="GO" id="GO:0005634">
    <property type="term" value="C:nucleus"/>
    <property type="evidence" value="ECO:0007669"/>
    <property type="project" value="TreeGrafter"/>
</dbReference>
<evidence type="ECO:0000313" key="8">
    <source>
        <dbReference type="Proteomes" id="UP001489004"/>
    </source>
</evidence>
<evidence type="ECO:0000259" key="5">
    <source>
        <dbReference type="PROSITE" id="PS51183"/>
    </source>
</evidence>
<feature type="region of interest" description="Disordered" evidence="4">
    <location>
        <begin position="582"/>
        <end position="605"/>
    </location>
</feature>
<feature type="domain" description="JmjN" evidence="5">
    <location>
        <begin position="47"/>
        <end position="88"/>
    </location>
</feature>
<reference evidence="7 8" key="1">
    <citation type="journal article" date="2024" name="Nat. Commun.">
        <title>Phylogenomics reveals the evolutionary origins of lichenization in chlorophyte algae.</title>
        <authorList>
            <person name="Puginier C."/>
            <person name="Libourel C."/>
            <person name="Otte J."/>
            <person name="Skaloud P."/>
            <person name="Haon M."/>
            <person name="Grisel S."/>
            <person name="Petersen M."/>
            <person name="Berrin J.G."/>
            <person name="Delaux P.M."/>
            <person name="Dal Grande F."/>
            <person name="Keller J."/>
        </authorList>
    </citation>
    <scope>NUCLEOTIDE SEQUENCE [LARGE SCALE GENOMIC DNA]</scope>
    <source>
        <strain evidence="7 8">SAG 2043</strain>
    </source>
</reference>
<dbReference type="SUPFAM" id="SSF52540">
    <property type="entry name" value="P-loop containing nucleoside triphosphate hydrolases"/>
    <property type="match status" value="1"/>
</dbReference>
<dbReference type="InterPro" id="IPR027417">
    <property type="entry name" value="P-loop_NTPase"/>
</dbReference>
<feature type="domain" description="JmjC" evidence="6">
    <location>
        <begin position="205"/>
        <end position="371"/>
    </location>
</feature>
<keyword evidence="8" id="KW-1185">Reference proteome</keyword>
<protein>
    <submittedName>
        <fullName evidence="7">Uncharacterized protein</fullName>
    </submittedName>
</protein>
<feature type="region of interest" description="Disordered" evidence="4">
    <location>
        <begin position="529"/>
        <end position="549"/>
    </location>
</feature>
<accession>A0AAW1PTR5</accession>
<dbReference type="EMBL" id="JALJOR010000009">
    <property type="protein sequence ID" value="KAK9811760.1"/>
    <property type="molecule type" value="Genomic_DNA"/>
</dbReference>
<comment type="caution">
    <text evidence="7">The sequence shown here is derived from an EMBL/GenBank/DDBJ whole genome shotgun (WGS) entry which is preliminary data.</text>
</comment>
<dbReference type="InterPro" id="IPR006083">
    <property type="entry name" value="PRK/URK"/>
</dbReference>
<feature type="region of interest" description="Disordered" evidence="4">
    <location>
        <begin position="1"/>
        <end position="22"/>
    </location>
</feature>
<dbReference type="GO" id="GO:0141052">
    <property type="term" value="F:histone H3 demethylase activity"/>
    <property type="evidence" value="ECO:0007669"/>
    <property type="project" value="UniProtKB-ARBA"/>
</dbReference>
<dbReference type="Proteomes" id="UP001489004">
    <property type="component" value="Unassembled WGS sequence"/>
</dbReference>
<dbReference type="Pfam" id="PF02375">
    <property type="entry name" value="JmjN"/>
    <property type="match status" value="1"/>
</dbReference>